<evidence type="ECO:0000259" key="1">
    <source>
        <dbReference type="PROSITE" id="PS50042"/>
    </source>
</evidence>
<dbReference type="SUPFAM" id="SSF51206">
    <property type="entry name" value="cAMP-binding domain-like"/>
    <property type="match status" value="1"/>
</dbReference>
<reference evidence="2 3" key="1">
    <citation type="submission" date="2020-04" db="EMBL/GenBank/DDBJ databases">
        <authorList>
            <person name="Yin C."/>
        </authorList>
    </citation>
    <scope>NUCLEOTIDE SEQUENCE [LARGE SCALE GENOMIC DNA]</scope>
    <source>
        <strain evidence="2 3">Ae27</strain>
    </source>
</reference>
<sequence>MFGVFVDYLHSKGTFTEADIAAIRSRAMVRQLRRRQLLLRQGESWKHYAFVCEGCLKSYFVDDKGVERIMRFSPEHWWAGDRQSITSGQPSVLNIEALEDSTLVMFTLDDFNYLLEALPEMKKMAETLLNRSLMAATNRIQAAISLSGEERYQQFAQLYPGLIKRVPQHMIASYLGITPETLSRIRASLARRKS</sequence>
<name>A0A847RLH4_9BACT</name>
<dbReference type="InterPro" id="IPR014710">
    <property type="entry name" value="RmlC-like_jellyroll"/>
</dbReference>
<evidence type="ECO:0000313" key="3">
    <source>
        <dbReference type="Proteomes" id="UP000570474"/>
    </source>
</evidence>
<protein>
    <submittedName>
        <fullName evidence="2">Crp/Fnr family transcriptional regulator</fullName>
    </submittedName>
</protein>
<keyword evidence="3" id="KW-1185">Reference proteome</keyword>
<accession>A0A847RLH4</accession>
<dbReference type="Gene3D" id="2.60.120.10">
    <property type="entry name" value="Jelly Rolls"/>
    <property type="match status" value="1"/>
</dbReference>
<dbReference type="InterPro" id="IPR018490">
    <property type="entry name" value="cNMP-bd_dom_sf"/>
</dbReference>
<organism evidence="2 3">
    <name type="scientific">Chitinophaga varians</name>
    <dbReference type="NCBI Taxonomy" id="2202339"/>
    <lineage>
        <taxon>Bacteria</taxon>
        <taxon>Pseudomonadati</taxon>
        <taxon>Bacteroidota</taxon>
        <taxon>Chitinophagia</taxon>
        <taxon>Chitinophagales</taxon>
        <taxon>Chitinophagaceae</taxon>
        <taxon>Chitinophaga</taxon>
    </lineage>
</organism>
<dbReference type="InterPro" id="IPR000595">
    <property type="entry name" value="cNMP-bd_dom"/>
</dbReference>
<gene>
    <name evidence="2" type="ORF">HGH92_26370</name>
</gene>
<dbReference type="PROSITE" id="PS50042">
    <property type="entry name" value="CNMP_BINDING_3"/>
    <property type="match status" value="1"/>
</dbReference>
<comment type="caution">
    <text evidence="2">The sequence shown here is derived from an EMBL/GenBank/DDBJ whole genome shotgun (WGS) entry which is preliminary data.</text>
</comment>
<dbReference type="Proteomes" id="UP000570474">
    <property type="component" value="Unassembled WGS sequence"/>
</dbReference>
<dbReference type="AlphaFoldDB" id="A0A847RLH4"/>
<dbReference type="Pfam" id="PF00027">
    <property type="entry name" value="cNMP_binding"/>
    <property type="match status" value="1"/>
</dbReference>
<proteinExistence type="predicted"/>
<dbReference type="EMBL" id="JABAIA010000003">
    <property type="protein sequence ID" value="NLR67859.1"/>
    <property type="molecule type" value="Genomic_DNA"/>
</dbReference>
<evidence type="ECO:0000313" key="2">
    <source>
        <dbReference type="EMBL" id="NLR67859.1"/>
    </source>
</evidence>
<dbReference type="CDD" id="cd00038">
    <property type="entry name" value="CAP_ED"/>
    <property type="match status" value="1"/>
</dbReference>
<feature type="domain" description="Cyclic nucleotide-binding" evidence="1">
    <location>
        <begin position="38"/>
        <end position="132"/>
    </location>
</feature>
<dbReference type="RefSeq" id="WP_168873801.1">
    <property type="nucleotide sequence ID" value="NZ_JABAIA010000003.1"/>
</dbReference>